<keyword evidence="3 5" id="KW-0068">Autocatalytic cleavage</keyword>
<feature type="binding site" evidence="5">
    <location>
        <position position="160"/>
    </location>
    <ligand>
        <name>substrate</name>
    </ligand>
</feature>
<keyword evidence="5" id="KW-0963">Cytoplasm</keyword>
<comment type="similarity">
    <text evidence="1 5">Belongs to the ArgJ family.</text>
</comment>
<evidence type="ECO:0000313" key="6">
    <source>
        <dbReference type="EMBL" id="AIG98021.1"/>
    </source>
</evidence>
<dbReference type="Pfam" id="PF01960">
    <property type="entry name" value="ArgJ"/>
    <property type="match status" value="1"/>
</dbReference>
<comment type="catalytic activity">
    <reaction evidence="5">
        <text>L-glutamate + acetyl-CoA = N-acetyl-L-glutamate + CoA + H(+)</text>
        <dbReference type="Rhea" id="RHEA:24292"/>
        <dbReference type="ChEBI" id="CHEBI:15378"/>
        <dbReference type="ChEBI" id="CHEBI:29985"/>
        <dbReference type="ChEBI" id="CHEBI:44337"/>
        <dbReference type="ChEBI" id="CHEBI:57287"/>
        <dbReference type="ChEBI" id="CHEBI:57288"/>
        <dbReference type="EC" id="2.3.1.1"/>
    </reaction>
</comment>
<reference evidence="6 7" key="1">
    <citation type="submission" date="2013-07" db="EMBL/GenBank/DDBJ databases">
        <title>Genome of Archaeoglobus fulgidus.</title>
        <authorList>
            <person name="Fiebig A."/>
            <person name="Birkeland N.-K."/>
        </authorList>
    </citation>
    <scope>NUCLEOTIDE SEQUENCE [LARGE SCALE GENOMIC DNA]</scope>
    <source>
        <strain evidence="6 7">DSM 8774</strain>
    </source>
</reference>
<dbReference type="AlphaFoldDB" id="A0A075WDG5"/>
<dbReference type="EMBL" id="CP006577">
    <property type="protein sequence ID" value="AIG98021.1"/>
    <property type="molecule type" value="Genomic_DNA"/>
</dbReference>
<dbReference type="UniPathway" id="UPA00068">
    <property type="reaction ID" value="UER00106"/>
</dbReference>
<proteinExistence type="inferred from homology"/>
<dbReference type="MEROPS" id="T05.002"/>
<feature type="site" description="Involved in the stabilization of negative charge on the oxyanion by the formation of the oxyanion hole" evidence="5">
    <location>
        <position position="102"/>
    </location>
</feature>
<dbReference type="KEGG" id="afg:AFULGI_00012460"/>
<comment type="subunit">
    <text evidence="5">Heterotetramer of two alpha and two beta chains.</text>
</comment>
<feature type="binding site" evidence="5">
    <location>
        <position position="140"/>
    </location>
    <ligand>
        <name>substrate</name>
    </ligand>
</feature>
<keyword evidence="5" id="KW-0511">Multifunctional enzyme</keyword>
<comment type="function">
    <text evidence="5">Catalyzes two activities which are involved in the cyclic version of arginine biosynthesis: the synthesis of N-acetylglutamate from glutamate and acetyl-CoA as the acetyl donor, and of ornithine by transacetylation between N(2)-acetylornithine and glutamate.</text>
</comment>
<dbReference type="SMR" id="A0A075WDG5"/>
<dbReference type="Gene3D" id="3.10.20.340">
    <property type="entry name" value="ArgJ beta chain, C-terminal domain"/>
    <property type="match status" value="1"/>
</dbReference>
<dbReference type="GO" id="GO:0006526">
    <property type="term" value="P:L-arginine biosynthetic process"/>
    <property type="evidence" value="ECO:0007669"/>
    <property type="project" value="UniProtKB-UniRule"/>
</dbReference>
<dbReference type="NCBIfam" id="TIGR00120">
    <property type="entry name" value="ArgJ"/>
    <property type="match status" value="1"/>
</dbReference>
<dbReference type="EC" id="2.3.1.1" evidence="5"/>
<dbReference type="SUPFAM" id="SSF56266">
    <property type="entry name" value="DmpA/ArgJ-like"/>
    <property type="match status" value="1"/>
</dbReference>
<protein>
    <recommendedName>
        <fullName evidence="5">Arginine biosynthesis bifunctional protein ArgJ</fullName>
    </recommendedName>
    <domain>
        <recommendedName>
            <fullName evidence="5">Glutamate N-acetyltransferase</fullName>
            <ecNumber evidence="5">2.3.1.35</ecNumber>
        </recommendedName>
        <alternativeName>
            <fullName evidence="5">Ornithine acetyltransferase</fullName>
            <shortName evidence="5">OATase</shortName>
        </alternativeName>
        <alternativeName>
            <fullName evidence="5">Ornithine transacetylase</fullName>
        </alternativeName>
    </domain>
    <domain>
        <recommendedName>
            <fullName evidence="5">Amino-acid acetyltransferase</fullName>
            <ecNumber evidence="5">2.3.1.1</ecNumber>
        </recommendedName>
        <alternativeName>
            <fullName evidence="5">N-acetylglutamate synthase</fullName>
            <shortName evidence="5">AGSase</shortName>
        </alternativeName>
    </domain>
    <component>
        <recommendedName>
            <fullName evidence="5">Arginine biosynthesis bifunctional protein ArgJ alpha chain</fullName>
        </recommendedName>
    </component>
    <component>
        <recommendedName>
            <fullName evidence="5">Arginine biosynthesis bifunctional protein ArgJ beta chain</fullName>
        </recommendedName>
    </component>
</protein>
<dbReference type="InterPro" id="IPR002813">
    <property type="entry name" value="Arg_biosynth_ArgJ"/>
</dbReference>
<evidence type="ECO:0000256" key="3">
    <source>
        <dbReference type="ARBA" id="ARBA00022813"/>
    </source>
</evidence>
<dbReference type="GO" id="GO:0004358">
    <property type="term" value="F:L-glutamate N-acetyltransferase activity, acting on acetyl-L-ornithine as donor"/>
    <property type="evidence" value="ECO:0007669"/>
    <property type="project" value="UniProtKB-UniRule"/>
</dbReference>
<feature type="binding site" evidence="5">
    <location>
        <position position="379"/>
    </location>
    <ligand>
        <name>substrate</name>
    </ligand>
</feature>
<feature type="chain" id="PRO_5023558672" description="Arginine biosynthesis bifunctional protein ArgJ beta chain" evidence="5">
    <location>
        <begin position="171"/>
        <end position="379"/>
    </location>
</feature>
<dbReference type="EC" id="2.3.1.35" evidence="5"/>
<gene>
    <name evidence="5" type="primary">argJ</name>
    <name evidence="6" type="ORF">AFULGI_00012460</name>
</gene>
<accession>A0A075WDG5</accession>
<keyword evidence="5" id="KW-0055">Arginine biosynthesis</keyword>
<dbReference type="Gene3D" id="3.60.70.12">
    <property type="entry name" value="L-amino peptidase D-ALA esterase/amidase"/>
    <property type="match status" value="1"/>
</dbReference>
<dbReference type="GeneID" id="24794753"/>
<sequence length="379" mass="41237">MEITDIGGVLCNGIKEGKYGLGLVRVRGSIAGVFTQNKIRAAPVIVCEENIRDGVVEGVIVNSGNANAYTGEQGMRDAREMCRIAANLLGCEERRVAVASTGVIGRKLDMEWIRKKAPEVYSGLGNSVENAERFGRAIVTTDRFVKKAYSEKARIAAVAKGAGMIAPNMATMLCFAFTSAKFDSGELYDMLRRAADKTFNRLTVDGDTSTNDTVLLISTGKERVERDVFEEELCSVFYSIAKQMARDGEGATKVFEVRVDGARNDEDANLIARAVASSLLVKTAIFGCDPNWGRIIAAAGYSGADVDERITLSLSDGRDEVFLIDSGRPLGNEERARVLMEKAEELVIRLRLEKGNGKGFAIGCDLTYDYVKLNAEYTT</sequence>
<evidence type="ECO:0000313" key="7">
    <source>
        <dbReference type="Proteomes" id="UP000028501"/>
    </source>
</evidence>
<keyword evidence="2 5" id="KW-0808">Transferase</keyword>
<dbReference type="CDD" id="cd02152">
    <property type="entry name" value="OAT"/>
    <property type="match status" value="1"/>
</dbReference>
<dbReference type="PANTHER" id="PTHR23100">
    <property type="entry name" value="ARGININE BIOSYNTHESIS BIFUNCTIONAL PROTEIN ARGJ"/>
    <property type="match status" value="1"/>
</dbReference>
<feature type="binding site" evidence="5">
    <location>
        <position position="249"/>
    </location>
    <ligand>
        <name>substrate</name>
    </ligand>
</feature>
<evidence type="ECO:0000256" key="4">
    <source>
        <dbReference type="ARBA" id="ARBA00023315"/>
    </source>
</evidence>
<evidence type="ECO:0000256" key="5">
    <source>
        <dbReference type="HAMAP-Rule" id="MF_01106"/>
    </source>
</evidence>
<comment type="pathway">
    <text evidence="5">Amino-acid biosynthesis; L-arginine biosynthesis; L-ornithine and N-acetyl-L-glutamate from L-glutamate and N(2)-acetyl-L-ornithine (cyclic): step 1/1.</text>
</comment>
<dbReference type="Proteomes" id="UP000028501">
    <property type="component" value="Chromosome"/>
</dbReference>
<feature type="chain" id="PRO_5023558673" description="Arginine biosynthesis bifunctional protein ArgJ alpha chain" evidence="5">
    <location>
        <begin position="1"/>
        <end position="170"/>
    </location>
</feature>
<dbReference type="NCBIfam" id="NF003802">
    <property type="entry name" value="PRK05388.1"/>
    <property type="match status" value="1"/>
</dbReference>
<comment type="catalytic activity">
    <reaction evidence="5">
        <text>N(2)-acetyl-L-ornithine + L-glutamate = N-acetyl-L-glutamate + L-ornithine</text>
        <dbReference type="Rhea" id="RHEA:15349"/>
        <dbReference type="ChEBI" id="CHEBI:29985"/>
        <dbReference type="ChEBI" id="CHEBI:44337"/>
        <dbReference type="ChEBI" id="CHEBI:46911"/>
        <dbReference type="ChEBI" id="CHEBI:57805"/>
        <dbReference type="EC" id="2.3.1.35"/>
    </reaction>
</comment>
<dbReference type="HOGENOM" id="CLU_027172_1_0_2"/>
<name>A0A075WDG5_ARCFL</name>
<organism evidence="6 7">
    <name type="scientific">Archaeoglobus fulgidus DSM 8774</name>
    <dbReference type="NCBI Taxonomy" id="1344584"/>
    <lineage>
        <taxon>Archaea</taxon>
        <taxon>Methanobacteriati</taxon>
        <taxon>Methanobacteriota</taxon>
        <taxon>Archaeoglobi</taxon>
        <taxon>Archaeoglobales</taxon>
        <taxon>Archaeoglobaceae</taxon>
        <taxon>Archaeoglobus</taxon>
    </lineage>
</organism>
<dbReference type="GO" id="GO:0004042">
    <property type="term" value="F:L-glutamate N-acetyltransferase activity"/>
    <property type="evidence" value="ECO:0007669"/>
    <property type="project" value="UniProtKB-UniRule"/>
</dbReference>
<feature type="active site" description="Nucleophile" evidence="5">
    <location>
        <position position="171"/>
    </location>
</feature>
<feature type="binding site" evidence="5">
    <location>
        <position position="374"/>
    </location>
    <ligand>
        <name>substrate</name>
    </ligand>
</feature>
<feature type="binding site" evidence="5">
    <location>
        <position position="171"/>
    </location>
    <ligand>
        <name>substrate</name>
    </ligand>
</feature>
<comment type="pathway">
    <text evidence="5">Amino-acid biosynthesis; L-arginine biosynthesis; N(2)-acetyl-L-ornithine from L-glutamate: step 1/4.</text>
</comment>
<dbReference type="RefSeq" id="WP_010878643.1">
    <property type="nucleotide sequence ID" value="NZ_CP006577.1"/>
</dbReference>
<dbReference type="GO" id="GO:0005737">
    <property type="term" value="C:cytoplasm"/>
    <property type="evidence" value="ECO:0007669"/>
    <property type="project" value="UniProtKB-SubCell"/>
</dbReference>
<comment type="subcellular location">
    <subcellularLocation>
        <location evidence="5">Cytoplasm</location>
    </subcellularLocation>
</comment>
<keyword evidence="5" id="KW-0028">Amino-acid biosynthesis</keyword>
<evidence type="ECO:0000256" key="1">
    <source>
        <dbReference type="ARBA" id="ARBA00006774"/>
    </source>
</evidence>
<evidence type="ECO:0000256" key="2">
    <source>
        <dbReference type="ARBA" id="ARBA00022679"/>
    </source>
</evidence>
<dbReference type="HAMAP" id="MF_01106">
    <property type="entry name" value="ArgJ"/>
    <property type="match status" value="1"/>
</dbReference>
<dbReference type="InterPro" id="IPR042195">
    <property type="entry name" value="ArgJ_beta_C"/>
</dbReference>
<dbReference type="GO" id="GO:0006592">
    <property type="term" value="P:ornithine biosynthetic process"/>
    <property type="evidence" value="ECO:0007669"/>
    <property type="project" value="TreeGrafter"/>
</dbReference>
<feature type="site" description="Involved in the stabilization of negative charge on the oxyanion by the formation of the oxyanion hole" evidence="5">
    <location>
        <position position="101"/>
    </location>
</feature>
<keyword evidence="4 5" id="KW-0012">Acyltransferase</keyword>
<dbReference type="PANTHER" id="PTHR23100:SF0">
    <property type="entry name" value="ARGININE BIOSYNTHESIS BIFUNCTIONAL PROTEIN ARGJ, MITOCHONDRIAL"/>
    <property type="match status" value="1"/>
</dbReference>
<feature type="site" description="Cleavage; by autolysis" evidence="5">
    <location>
        <begin position="170"/>
        <end position="171"/>
    </location>
</feature>
<dbReference type="InterPro" id="IPR016117">
    <property type="entry name" value="ArgJ-like_dom_sf"/>
</dbReference>